<dbReference type="Pfam" id="PF00847">
    <property type="entry name" value="AP2"/>
    <property type="match status" value="1"/>
</dbReference>
<organism evidence="7 8">
    <name type="scientific">Rhynchospora pubera</name>
    <dbReference type="NCBI Taxonomy" id="906938"/>
    <lineage>
        <taxon>Eukaryota</taxon>
        <taxon>Viridiplantae</taxon>
        <taxon>Streptophyta</taxon>
        <taxon>Embryophyta</taxon>
        <taxon>Tracheophyta</taxon>
        <taxon>Spermatophyta</taxon>
        <taxon>Magnoliopsida</taxon>
        <taxon>Liliopsida</taxon>
        <taxon>Poales</taxon>
        <taxon>Cyperaceae</taxon>
        <taxon>Cyperoideae</taxon>
        <taxon>Rhynchosporeae</taxon>
        <taxon>Rhynchospora</taxon>
    </lineage>
</organism>
<dbReference type="PANTHER" id="PTHR31190">
    <property type="entry name" value="DNA-BINDING DOMAIN"/>
    <property type="match status" value="1"/>
</dbReference>
<dbReference type="PANTHER" id="PTHR31190:SF72">
    <property type="entry name" value="AP2 DOMAIN CONTAINING PROTEIN, EXPRESSED"/>
    <property type="match status" value="1"/>
</dbReference>
<dbReference type="Gene3D" id="3.30.730.10">
    <property type="entry name" value="AP2/ERF domain"/>
    <property type="match status" value="1"/>
</dbReference>
<dbReference type="SUPFAM" id="SSF54171">
    <property type="entry name" value="DNA-binding domain"/>
    <property type="match status" value="1"/>
</dbReference>
<dbReference type="EMBL" id="JAMFTS010000003">
    <property type="protein sequence ID" value="KAJ4773632.1"/>
    <property type="molecule type" value="Genomic_DNA"/>
</dbReference>
<dbReference type="Proteomes" id="UP001140206">
    <property type="component" value="Chromosome 3"/>
</dbReference>
<accession>A0AAV8DY09</accession>
<evidence type="ECO:0000256" key="4">
    <source>
        <dbReference type="ARBA" id="ARBA00023163"/>
    </source>
</evidence>
<dbReference type="PROSITE" id="PS51032">
    <property type="entry name" value="AP2_ERF"/>
    <property type="match status" value="1"/>
</dbReference>
<evidence type="ECO:0000259" key="6">
    <source>
        <dbReference type="PROSITE" id="PS51032"/>
    </source>
</evidence>
<comment type="caution">
    <text evidence="7">The sequence shown here is derived from an EMBL/GenBank/DDBJ whole genome shotgun (WGS) entry which is preliminary data.</text>
</comment>
<dbReference type="GO" id="GO:0009873">
    <property type="term" value="P:ethylene-activated signaling pathway"/>
    <property type="evidence" value="ECO:0007669"/>
    <property type="project" value="InterPro"/>
</dbReference>
<evidence type="ECO:0000256" key="1">
    <source>
        <dbReference type="ARBA" id="ARBA00004123"/>
    </source>
</evidence>
<dbReference type="FunFam" id="3.30.730.10:FF:000001">
    <property type="entry name" value="Ethylene-responsive transcription factor 2"/>
    <property type="match status" value="1"/>
</dbReference>
<dbReference type="InterPro" id="IPR036955">
    <property type="entry name" value="AP2/ERF_dom_sf"/>
</dbReference>
<protein>
    <submittedName>
        <fullName evidence="7">Ethylene-responsive transcription factor</fullName>
    </submittedName>
</protein>
<sequence>MEPSSSDSYYHSYSPCDPFFQNSQLSYETISESSAGSVPDPLQFYMNDASEMFLFQSLTEQPTSISSSNSVKEEIEVQSTTTKRVEKKKEGEEKEKCYIGVRKRPWGKFAAEIRDSTRNGVRVWLGTFGSAEEAALAYDQAAFSVRGTMAVLNFPVEQVRESLNGLDWMNEAGSSPVLALKNKHSIRKRTGNKKKNSNTKSNKVVRDSVVELEDLGQDYLEELLRVSEQISCGWVIDAPNFEFSLLLNCFFEVHAYIQQLIQ</sequence>
<keyword evidence="4" id="KW-0804">Transcription</keyword>
<feature type="domain" description="AP2/ERF" evidence="6">
    <location>
        <begin position="97"/>
        <end position="155"/>
    </location>
</feature>
<keyword evidence="2" id="KW-0805">Transcription regulation</keyword>
<keyword evidence="5" id="KW-0539">Nucleus</keyword>
<evidence type="ECO:0000313" key="7">
    <source>
        <dbReference type="EMBL" id="KAJ4773632.1"/>
    </source>
</evidence>
<gene>
    <name evidence="7" type="ORF">LUZ62_057889</name>
</gene>
<dbReference type="AlphaFoldDB" id="A0AAV8DY09"/>
<evidence type="ECO:0000313" key="8">
    <source>
        <dbReference type="Proteomes" id="UP001140206"/>
    </source>
</evidence>
<dbReference type="GO" id="GO:0003677">
    <property type="term" value="F:DNA binding"/>
    <property type="evidence" value="ECO:0007669"/>
    <property type="project" value="UniProtKB-KW"/>
</dbReference>
<dbReference type="InterPro" id="IPR016177">
    <property type="entry name" value="DNA-bd_dom_sf"/>
</dbReference>
<dbReference type="GO" id="GO:0003700">
    <property type="term" value="F:DNA-binding transcription factor activity"/>
    <property type="evidence" value="ECO:0007669"/>
    <property type="project" value="InterPro"/>
</dbReference>
<dbReference type="GO" id="GO:0005634">
    <property type="term" value="C:nucleus"/>
    <property type="evidence" value="ECO:0007669"/>
    <property type="project" value="UniProtKB-SubCell"/>
</dbReference>
<evidence type="ECO:0000256" key="2">
    <source>
        <dbReference type="ARBA" id="ARBA00023015"/>
    </source>
</evidence>
<proteinExistence type="predicted"/>
<keyword evidence="3" id="KW-0238">DNA-binding</keyword>
<dbReference type="InterPro" id="IPR001471">
    <property type="entry name" value="AP2/ERF_dom"/>
</dbReference>
<dbReference type="InterPro" id="IPR044808">
    <property type="entry name" value="ERF_plant"/>
</dbReference>
<keyword evidence="8" id="KW-1185">Reference proteome</keyword>
<evidence type="ECO:0000256" key="3">
    <source>
        <dbReference type="ARBA" id="ARBA00023125"/>
    </source>
</evidence>
<reference evidence="7" key="1">
    <citation type="submission" date="2022-08" db="EMBL/GenBank/DDBJ databases">
        <authorList>
            <person name="Marques A."/>
        </authorList>
    </citation>
    <scope>NUCLEOTIDE SEQUENCE</scope>
    <source>
        <strain evidence="7">RhyPub2mFocal</strain>
        <tissue evidence="7">Leaves</tissue>
    </source>
</reference>
<comment type="subcellular location">
    <subcellularLocation>
        <location evidence="1">Nucleus</location>
    </subcellularLocation>
</comment>
<dbReference type="PRINTS" id="PR00367">
    <property type="entry name" value="ETHRSPELEMNT"/>
</dbReference>
<name>A0AAV8DY09_9POAL</name>
<dbReference type="SMART" id="SM00380">
    <property type="entry name" value="AP2"/>
    <property type="match status" value="1"/>
</dbReference>
<dbReference type="CDD" id="cd00018">
    <property type="entry name" value="AP2"/>
    <property type="match status" value="1"/>
</dbReference>
<evidence type="ECO:0000256" key="5">
    <source>
        <dbReference type="ARBA" id="ARBA00023242"/>
    </source>
</evidence>